<dbReference type="PANTHER" id="PTHR34107">
    <property type="entry name" value="SLL0198 PROTEIN-RELATED"/>
    <property type="match status" value="1"/>
</dbReference>
<dbReference type="InterPro" id="IPR012296">
    <property type="entry name" value="Nuclease_put_TT1808"/>
</dbReference>
<dbReference type="SUPFAM" id="SSF52980">
    <property type="entry name" value="Restriction endonuclease-like"/>
    <property type="match status" value="1"/>
</dbReference>
<dbReference type="Gene3D" id="3.90.1570.10">
    <property type="entry name" value="tt1808, chain A"/>
    <property type="match status" value="1"/>
</dbReference>
<keyword evidence="2" id="KW-0378">Hydrolase</keyword>
<proteinExistence type="predicted"/>
<accession>A0A543PKT4</accession>
<dbReference type="AlphaFoldDB" id="A0A543PKT4"/>
<dbReference type="OrthoDB" id="9799703at2"/>
<dbReference type="InterPro" id="IPR011335">
    <property type="entry name" value="Restrct_endonuc-II-like"/>
</dbReference>
<evidence type="ECO:0000313" key="2">
    <source>
        <dbReference type="EMBL" id="TQN44681.1"/>
    </source>
</evidence>
<feature type="domain" description="Putative restriction endonuclease" evidence="1">
    <location>
        <begin position="17"/>
        <end position="172"/>
    </location>
</feature>
<keyword evidence="2" id="KW-0540">Nuclease</keyword>
<dbReference type="InterPro" id="IPR008538">
    <property type="entry name" value="Uma2"/>
</dbReference>
<keyword evidence="2" id="KW-0255">Endonuclease</keyword>
<dbReference type="EMBL" id="VFQF01000003">
    <property type="protein sequence ID" value="TQN44681.1"/>
    <property type="molecule type" value="Genomic_DNA"/>
</dbReference>
<organism evidence="2 3">
    <name type="scientific">Humibacillus xanthopallidus</name>
    <dbReference type="NCBI Taxonomy" id="412689"/>
    <lineage>
        <taxon>Bacteria</taxon>
        <taxon>Bacillati</taxon>
        <taxon>Actinomycetota</taxon>
        <taxon>Actinomycetes</taxon>
        <taxon>Micrococcales</taxon>
        <taxon>Intrasporangiaceae</taxon>
        <taxon>Humibacillus</taxon>
    </lineage>
</organism>
<evidence type="ECO:0000313" key="3">
    <source>
        <dbReference type="Proteomes" id="UP000320085"/>
    </source>
</evidence>
<dbReference type="GO" id="GO:0004519">
    <property type="term" value="F:endonuclease activity"/>
    <property type="evidence" value="ECO:0007669"/>
    <property type="project" value="UniProtKB-KW"/>
</dbReference>
<sequence length="184" mass="20140">MGLMTTLPRSRPLTRADLASMPDDGHRYELIDGVLIVTPAPGFQHQNVLAELNDRLRAACPRELVVLFAPFAVALADDTELQPDLIVARRVDFTARELPVAPLLAVEVLSPSTRRVDLTLKRDRLEEAGCGAYWCVDPTALTLVAWELHDGRFVEVASVAGDDVFEASRPFPVTIRPSDLAGPC</sequence>
<dbReference type="Pfam" id="PF05685">
    <property type="entry name" value="Uma2"/>
    <property type="match status" value="1"/>
</dbReference>
<dbReference type="PANTHER" id="PTHR34107:SF4">
    <property type="entry name" value="SLL1222 PROTEIN"/>
    <property type="match status" value="1"/>
</dbReference>
<gene>
    <name evidence="2" type="ORF">FHX52_3901</name>
</gene>
<evidence type="ECO:0000259" key="1">
    <source>
        <dbReference type="Pfam" id="PF05685"/>
    </source>
</evidence>
<protein>
    <submittedName>
        <fullName evidence="2">Uma2 family endonuclease</fullName>
    </submittedName>
</protein>
<reference evidence="2 3" key="1">
    <citation type="submission" date="2019-06" db="EMBL/GenBank/DDBJ databases">
        <title>Sequencing the genomes of 1000 actinobacteria strains.</title>
        <authorList>
            <person name="Klenk H.-P."/>
        </authorList>
    </citation>
    <scope>NUCLEOTIDE SEQUENCE [LARGE SCALE GENOMIC DNA]</scope>
    <source>
        <strain evidence="2 3">DSM 21776</strain>
    </source>
</reference>
<comment type="caution">
    <text evidence="2">The sequence shown here is derived from an EMBL/GenBank/DDBJ whole genome shotgun (WGS) entry which is preliminary data.</text>
</comment>
<dbReference type="CDD" id="cd06260">
    <property type="entry name" value="DUF820-like"/>
    <property type="match status" value="1"/>
</dbReference>
<dbReference type="Proteomes" id="UP000320085">
    <property type="component" value="Unassembled WGS sequence"/>
</dbReference>
<name>A0A543PKT4_9MICO</name>